<evidence type="ECO:0000313" key="3">
    <source>
        <dbReference type="Proteomes" id="UP000007486"/>
    </source>
</evidence>
<protein>
    <recommendedName>
        <fullName evidence="1">UPF0246 protein Bacsa_2875</fullName>
    </recommendedName>
</protein>
<dbReference type="AlphaFoldDB" id="F0R1G2"/>
<dbReference type="STRING" id="667015.Bacsa_2875"/>
<dbReference type="Pfam" id="PF03883">
    <property type="entry name" value="H2O2_YaaD"/>
    <property type="match status" value="1"/>
</dbReference>
<organism evidence="2 3">
    <name type="scientific">Phocaeicola salanitronis (strain DSM 18170 / JCM 13657 / CCUG 60908 / BL78)</name>
    <name type="common">Bacteroides salanitronis</name>
    <dbReference type="NCBI Taxonomy" id="667015"/>
    <lineage>
        <taxon>Bacteria</taxon>
        <taxon>Pseudomonadati</taxon>
        <taxon>Bacteroidota</taxon>
        <taxon>Bacteroidia</taxon>
        <taxon>Bacteroidales</taxon>
        <taxon>Bacteroidaceae</taxon>
        <taxon>Phocaeicola</taxon>
    </lineage>
</organism>
<comment type="similarity">
    <text evidence="1">Belongs to the UPF0246 family.</text>
</comment>
<gene>
    <name evidence="2" type="ordered locus">Bacsa_2875</name>
</gene>
<keyword evidence="3" id="KW-1185">Reference proteome</keyword>
<dbReference type="HAMAP" id="MF_00652">
    <property type="entry name" value="UPF0246"/>
    <property type="match status" value="1"/>
</dbReference>
<dbReference type="RefSeq" id="WP_013618779.1">
    <property type="nucleotide sequence ID" value="NC_015164.1"/>
</dbReference>
<name>F0R1G2_PHOSB</name>
<evidence type="ECO:0000313" key="2">
    <source>
        <dbReference type="EMBL" id="ADY37406.1"/>
    </source>
</evidence>
<evidence type="ECO:0000256" key="1">
    <source>
        <dbReference type="HAMAP-Rule" id="MF_00652"/>
    </source>
</evidence>
<dbReference type="eggNOG" id="COG3022">
    <property type="taxonomic scope" value="Bacteria"/>
</dbReference>
<dbReference type="GO" id="GO:0005829">
    <property type="term" value="C:cytosol"/>
    <property type="evidence" value="ECO:0007669"/>
    <property type="project" value="TreeGrafter"/>
</dbReference>
<dbReference type="EMBL" id="CP002530">
    <property type="protein sequence ID" value="ADY37406.1"/>
    <property type="molecule type" value="Genomic_DNA"/>
</dbReference>
<dbReference type="InterPro" id="IPR005583">
    <property type="entry name" value="YaaA"/>
</dbReference>
<proteinExistence type="inferred from homology"/>
<dbReference type="KEGG" id="bsa:Bacsa_2875"/>
<accession>F0R1G2</accession>
<reference evidence="2 3" key="1">
    <citation type="journal article" date="2011" name="Stand. Genomic Sci.">
        <title>Complete genome sequence of Bacteroides salanitronis type strain (BL78).</title>
        <authorList>
            <person name="Gronow S."/>
            <person name="Held B."/>
            <person name="Lucas S."/>
            <person name="Lapidus A."/>
            <person name="Del Rio T.G."/>
            <person name="Nolan M."/>
            <person name="Tice H."/>
            <person name="Deshpande S."/>
            <person name="Cheng J.F."/>
            <person name="Pitluck S."/>
            <person name="Liolios K."/>
            <person name="Pagani I."/>
            <person name="Ivanova N."/>
            <person name="Mavromatis K."/>
            <person name="Pati A."/>
            <person name="Tapia R."/>
            <person name="Han C."/>
            <person name="Goodwin L."/>
            <person name="Chen A."/>
            <person name="Palaniappan K."/>
            <person name="Land M."/>
            <person name="Hauser L."/>
            <person name="Chang Y.J."/>
            <person name="Jeffries C.D."/>
            <person name="Brambilla E.M."/>
            <person name="Rohde M."/>
            <person name="Goker M."/>
            <person name="Detter J.C."/>
            <person name="Woyke T."/>
            <person name="Bristow J."/>
            <person name="Markowitz V."/>
            <person name="Hugenholtz P."/>
            <person name="Kyrpides N.C."/>
            <person name="Klenk H.P."/>
            <person name="Eisen J.A."/>
        </authorList>
    </citation>
    <scope>NUCLEOTIDE SEQUENCE [LARGE SCALE GENOMIC DNA]</scope>
    <source>
        <strain evidence="2 3">DSM 18170</strain>
    </source>
</reference>
<dbReference type="Proteomes" id="UP000007486">
    <property type="component" value="Chromosome"/>
</dbReference>
<dbReference type="OrthoDB" id="9777133at2"/>
<dbReference type="HOGENOM" id="CLU_061989_0_1_10"/>
<dbReference type="PANTHER" id="PTHR30283">
    <property type="entry name" value="PEROXIDE STRESS RESPONSE PROTEIN YAAA"/>
    <property type="match status" value="1"/>
</dbReference>
<dbReference type="GO" id="GO:0033194">
    <property type="term" value="P:response to hydroperoxide"/>
    <property type="evidence" value="ECO:0007669"/>
    <property type="project" value="TreeGrafter"/>
</dbReference>
<dbReference type="PANTHER" id="PTHR30283:SF4">
    <property type="entry name" value="PEROXIDE STRESS RESISTANCE PROTEIN YAAA"/>
    <property type="match status" value="1"/>
</dbReference>
<sequence length="253" mass="29650">MVLFISCSKTMTEHSRIKVPFSSTPFFEKEAQENALDMIHYSATELAQLLRTNTQLASDAYVRLLDFPSETGHFLPAILAYTGIVFKHIGLKFFTPEDFAYAQQHLFITSFLYGLLRPLDLIKNYRLEGHVRMPQHECTVFDYWKPILTDYFIGEIKKQGGILFNLASLEMKELFDWERICKEVRVITPEFYVYKEGKPKSVIVYIKMCRGEMTKYILQNRIEDPKLIKKFEWEGFTYQPRKSTPDHPVFIAG</sequence>